<dbReference type="GO" id="GO:0006751">
    <property type="term" value="P:glutathione catabolic process"/>
    <property type="evidence" value="ECO:0007669"/>
    <property type="project" value="InterPro"/>
</dbReference>
<dbReference type="PANTHER" id="PTHR11686:SF19">
    <property type="entry name" value="GLUTATHIONE HYDROLASE 5 PROENZYME"/>
    <property type="match status" value="1"/>
</dbReference>
<dbReference type="GO" id="GO:0006954">
    <property type="term" value="P:inflammatory response"/>
    <property type="evidence" value="ECO:0007669"/>
    <property type="project" value="TreeGrafter"/>
</dbReference>
<dbReference type="EMBL" id="BFAA01002121">
    <property type="protein sequence ID" value="GCB72509.1"/>
    <property type="molecule type" value="Genomic_DNA"/>
</dbReference>
<evidence type="ECO:0000313" key="2">
    <source>
        <dbReference type="Proteomes" id="UP000288216"/>
    </source>
</evidence>
<dbReference type="GO" id="GO:0036374">
    <property type="term" value="F:glutathione hydrolase activity"/>
    <property type="evidence" value="ECO:0007669"/>
    <property type="project" value="InterPro"/>
</dbReference>
<sequence>MKNRRSCCCLVVLLVVVLLAALTALLLLWKLHCSRGHNLYSKAAVAADSKECSEIGRDILVAGGSAVDGAIAALLCTSLINPQSMGIGGGSIFTIYDASKGPGTQWIAVPGELRGYKEAHRKFGKLPWKSLFEPSIKLAERGFPIPNYLKSLVTYPFFCEKILNSTLRSLFYHSNGSLLTHVKYPQLAKTLRAIADEGPDIFYSGRIGQDLIADIQKQTVSNS</sequence>
<organism evidence="1 2">
    <name type="scientific">Scyliorhinus torazame</name>
    <name type="common">Cloudy catshark</name>
    <name type="synonym">Catulus torazame</name>
    <dbReference type="NCBI Taxonomy" id="75743"/>
    <lineage>
        <taxon>Eukaryota</taxon>
        <taxon>Metazoa</taxon>
        <taxon>Chordata</taxon>
        <taxon>Craniata</taxon>
        <taxon>Vertebrata</taxon>
        <taxon>Chondrichthyes</taxon>
        <taxon>Elasmobranchii</taxon>
        <taxon>Galeomorphii</taxon>
        <taxon>Galeoidea</taxon>
        <taxon>Carcharhiniformes</taxon>
        <taxon>Scyliorhinidae</taxon>
        <taxon>Scyliorhinus</taxon>
    </lineage>
</organism>
<accession>A0A401PHD9</accession>
<proteinExistence type="predicted"/>
<gene>
    <name evidence="1" type="ORF">scyTo_0006340</name>
</gene>
<comment type="caution">
    <text evidence="1">The sequence shown here is derived from an EMBL/GenBank/DDBJ whole genome shotgun (WGS) entry which is preliminary data.</text>
</comment>
<dbReference type="Proteomes" id="UP000288216">
    <property type="component" value="Unassembled WGS sequence"/>
</dbReference>
<dbReference type="OMA" id="DNANCSE"/>
<dbReference type="OrthoDB" id="1081007at2759"/>
<dbReference type="PANTHER" id="PTHR11686">
    <property type="entry name" value="GAMMA GLUTAMYL TRANSPEPTIDASE"/>
    <property type="match status" value="1"/>
</dbReference>
<dbReference type="SUPFAM" id="SSF56235">
    <property type="entry name" value="N-terminal nucleophile aminohydrolases (Ntn hydrolases)"/>
    <property type="match status" value="1"/>
</dbReference>
<protein>
    <submittedName>
        <fullName evidence="1">Uncharacterized protein</fullName>
    </submittedName>
</protein>
<dbReference type="AlphaFoldDB" id="A0A401PHD9"/>
<dbReference type="InterPro" id="IPR000101">
    <property type="entry name" value="GGT_peptidase"/>
</dbReference>
<keyword evidence="2" id="KW-1185">Reference proteome</keyword>
<dbReference type="Pfam" id="PF01019">
    <property type="entry name" value="G_glu_transpept"/>
    <property type="match status" value="2"/>
</dbReference>
<reference evidence="1 2" key="1">
    <citation type="journal article" date="2018" name="Nat. Ecol. Evol.">
        <title>Shark genomes provide insights into elasmobranch evolution and the origin of vertebrates.</title>
        <authorList>
            <person name="Hara Y"/>
            <person name="Yamaguchi K"/>
            <person name="Onimaru K"/>
            <person name="Kadota M"/>
            <person name="Koyanagi M"/>
            <person name="Keeley SD"/>
            <person name="Tatsumi K"/>
            <person name="Tanaka K"/>
            <person name="Motone F"/>
            <person name="Kageyama Y"/>
            <person name="Nozu R"/>
            <person name="Adachi N"/>
            <person name="Nishimura O"/>
            <person name="Nakagawa R"/>
            <person name="Tanegashima C"/>
            <person name="Kiyatake I"/>
            <person name="Matsumoto R"/>
            <person name="Murakumo K"/>
            <person name="Nishida K"/>
            <person name="Terakita A"/>
            <person name="Kuratani S"/>
            <person name="Sato K"/>
            <person name="Hyodo S Kuraku.S."/>
        </authorList>
    </citation>
    <scope>NUCLEOTIDE SEQUENCE [LARGE SCALE GENOMIC DNA]</scope>
</reference>
<dbReference type="InterPro" id="IPR029055">
    <property type="entry name" value="Ntn_hydrolases_N"/>
</dbReference>
<feature type="non-terminal residue" evidence="1">
    <location>
        <position position="223"/>
    </location>
</feature>
<dbReference type="STRING" id="75743.A0A401PHD9"/>
<dbReference type="GO" id="GO:0002951">
    <property type="term" value="F:leukotriene-C(4) hydrolase"/>
    <property type="evidence" value="ECO:0007669"/>
    <property type="project" value="TreeGrafter"/>
</dbReference>
<evidence type="ECO:0000313" key="1">
    <source>
        <dbReference type="EMBL" id="GCB72509.1"/>
    </source>
</evidence>
<name>A0A401PHD9_SCYTO</name>
<dbReference type="GO" id="GO:0005886">
    <property type="term" value="C:plasma membrane"/>
    <property type="evidence" value="ECO:0007669"/>
    <property type="project" value="TreeGrafter"/>
</dbReference>
<dbReference type="GO" id="GO:1901750">
    <property type="term" value="P:leukotriene D4 biosynthetic process"/>
    <property type="evidence" value="ECO:0007669"/>
    <property type="project" value="TreeGrafter"/>
</dbReference>